<reference evidence="1 2" key="1">
    <citation type="submission" date="2021-03" db="EMBL/GenBank/DDBJ databases">
        <title>Sequencing the genomes of 1000 actinobacteria strains.</title>
        <authorList>
            <person name="Klenk H.-P."/>
        </authorList>
    </citation>
    <scope>NUCLEOTIDE SEQUENCE [LARGE SCALE GENOMIC DNA]</scope>
    <source>
        <strain evidence="1 2">DSM 45256</strain>
    </source>
</reference>
<comment type="caution">
    <text evidence="1">The sequence shown here is derived from an EMBL/GenBank/DDBJ whole genome shotgun (WGS) entry which is preliminary data.</text>
</comment>
<organism evidence="1 2">
    <name type="scientific">Pseudonocardia parietis</name>
    <dbReference type="NCBI Taxonomy" id="570936"/>
    <lineage>
        <taxon>Bacteria</taxon>
        <taxon>Bacillati</taxon>
        <taxon>Actinomycetota</taxon>
        <taxon>Actinomycetes</taxon>
        <taxon>Pseudonocardiales</taxon>
        <taxon>Pseudonocardiaceae</taxon>
        <taxon>Pseudonocardia</taxon>
    </lineage>
</organism>
<keyword evidence="2" id="KW-1185">Reference proteome</keyword>
<accession>A0ABS4W680</accession>
<dbReference type="RefSeq" id="WP_210036803.1">
    <property type="nucleotide sequence ID" value="NZ_JAGINU010000004.1"/>
</dbReference>
<sequence>MLPGIAHQLVAGVYDVVHDGRDRIYCTVASVCVDQHCPPLLAGVAVGPTRTDDVGRQMSYTVSTYEWTLPVEACQGQPGKLFGATFTPADDIVFTAATRLPAPHDRIERTSPTCRPVLTDAPDAHGDRSLLVAHLSRRARTDGHTYLVTISSDHVRATTRDFHDLMPTGRGWVGVPARYRTTRLHGAVTVLVRAVDAQHAIAVCHEQIHRPRWWSQRGFTHTSPDADTGSPESVRVLPYSHRVERVEHVYAPAATTTPVLHSHTLRHPQAPH</sequence>
<evidence type="ECO:0000313" key="2">
    <source>
        <dbReference type="Proteomes" id="UP001519295"/>
    </source>
</evidence>
<gene>
    <name evidence="1" type="ORF">JOF36_007453</name>
</gene>
<protein>
    <recommendedName>
        <fullName evidence="3">Acetoacetate decarboxylase</fullName>
    </recommendedName>
</protein>
<name>A0ABS4W680_9PSEU</name>
<evidence type="ECO:0000313" key="1">
    <source>
        <dbReference type="EMBL" id="MBP2371680.1"/>
    </source>
</evidence>
<proteinExistence type="predicted"/>
<dbReference type="EMBL" id="JAGINU010000004">
    <property type="protein sequence ID" value="MBP2371680.1"/>
    <property type="molecule type" value="Genomic_DNA"/>
</dbReference>
<dbReference type="Proteomes" id="UP001519295">
    <property type="component" value="Unassembled WGS sequence"/>
</dbReference>
<evidence type="ECO:0008006" key="3">
    <source>
        <dbReference type="Google" id="ProtNLM"/>
    </source>
</evidence>